<evidence type="ECO:0000256" key="4">
    <source>
        <dbReference type="ARBA" id="ARBA00022475"/>
    </source>
</evidence>
<evidence type="ECO:0000256" key="8">
    <source>
        <dbReference type="SAM" id="Phobius"/>
    </source>
</evidence>
<dbReference type="EMBL" id="JAAGWQ010000098">
    <property type="protein sequence ID" value="KAF5667854.1"/>
    <property type="molecule type" value="Genomic_DNA"/>
</dbReference>
<organism evidence="9 10">
    <name type="scientific">Fusarium heterosporum</name>
    <dbReference type="NCBI Taxonomy" id="42747"/>
    <lineage>
        <taxon>Eukaryota</taxon>
        <taxon>Fungi</taxon>
        <taxon>Dikarya</taxon>
        <taxon>Ascomycota</taxon>
        <taxon>Pezizomycotina</taxon>
        <taxon>Sordariomycetes</taxon>
        <taxon>Hypocreomycetidae</taxon>
        <taxon>Hypocreales</taxon>
        <taxon>Nectriaceae</taxon>
        <taxon>Fusarium</taxon>
        <taxon>Fusarium heterosporum species complex</taxon>
    </lineage>
</organism>
<dbReference type="AlphaFoldDB" id="A0A8H5T8Z9"/>
<proteinExistence type="inferred from homology"/>
<feature type="transmembrane region" description="Helical" evidence="8">
    <location>
        <begin position="45"/>
        <end position="68"/>
    </location>
</feature>
<dbReference type="InterPro" id="IPR004695">
    <property type="entry name" value="SLAC1/Mae1/Ssu1/TehA"/>
</dbReference>
<evidence type="ECO:0000256" key="6">
    <source>
        <dbReference type="ARBA" id="ARBA00022989"/>
    </source>
</evidence>
<keyword evidence="7 8" id="KW-0472">Membrane</keyword>
<dbReference type="Proteomes" id="UP000567885">
    <property type="component" value="Unassembled WGS sequence"/>
</dbReference>
<dbReference type="GO" id="GO:0000319">
    <property type="term" value="F:sulfite transmembrane transporter activity"/>
    <property type="evidence" value="ECO:0007669"/>
    <property type="project" value="TreeGrafter"/>
</dbReference>
<dbReference type="PANTHER" id="PTHR31686:SF1">
    <property type="entry name" value="SULFITE EFFLUX PUMP SSU1"/>
    <property type="match status" value="1"/>
</dbReference>
<feature type="transmembrane region" description="Helical" evidence="8">
    <location>
        <begin position="189"/>
        <end position="208"/>
    </location>
</feature>
<keyword evidence="6 8" id="KW-1133">Transmembrane helix</keyword>
<dbReference type="InterPro" id="IPR051629">
    <property type="entry name" value="Sulfite_efflux_TDT"/>
</dbReference>
<protein>
    <submittedName>
        <fullName evidence="9">Malic acid transporter</fullName>
    </submittedName>
</protein>
<dbReference type="PANTHER" id="PTHR31686">
    <property type="match status" value="1"/>
</dbReference>
<dbReference type="InterPro" id="IPR038665">
    <property type="entry name" value="Voltage-dep_anion_channel_sf"/>
</dbReference>
<comment type="subcellular location">
    <subcellularLocation>
        <location evidence="1">Cell membrane</location>
        <topology evidence="1">Multi-pass membrane protein</topology>
    </subcellularLocation>
</comment>
<dbReference type="Gene3D" id="1.50.10.150">
    <property type="entry name" value="Voltage-dependent anion channel"/>
    <property type="match status" value="1"/>
</dbReference>
<evidence type="ECO:0000256" key="3">
    <source>
        <dbReference type="ARBA" id="ARBA00022448"/>
    </source>
</evidence>
<feature type="transmembrane region" description="Helical" evidence="8">
    <location>
        <begin position="132"/>
        <end position="156"/>
    </location>
</feature>
<dbReference type="GO" id="GO:0005886">
    <property type="term" value="C:plasma membrane"/>
    <property type="evidence" value="ECO:0007669"/>
    <property type="project" value="UniProtKB-SubCell"/>
</dbReference>
<dbReference type="OrthoDB" id="1099at2759"/>
<comment type="similarity">
    <text evidence="2">Belongs to the tellurite-resistance/dicarboxylate transporter (TDT) family.</text>
</comment>
<evidence type="ECO:0000313" key="10">
    <source>
        <dbReference type="Proteomes" id="UP000567885"/>
    </source>
</evidence>
<comment type="caution">
    <text evidence="9">The sequence shown here is derived from an EMBL/GenBank/DDBJ whole genome shotgun (WGS) entry which is preliminary data.</text>
</comment>
<evidence type="ECO:0000256" key="2">
    <source>
        <dbReference type="ARBA" id="ARBA00008566"/>
    </source>
</evidence>
<feature type="transmembrane region" description="Helical" evidence="8">
    <location>
        <begin position="12"/>
        <end position="33"/>
    </location>
</feature>
<keyword evidence="5 8" id="KW-0812">Transmembrane</keyword>
<dbReference type="Pfam" id="PF03595">
    <property type="entry name" value="SLAC1"/>
    <property type="match status" value="1"/>
</dbReference>
<name>A0A8H5T8Z9_FUSHE</name>
<evidence type="ECO:0000256" key="7">
    <source>
        <dbReference type="ARBA" id="ARBA00023136"/>
    </source>
</evidence>
<evidence type="ECO:0000313" key="9">
    <source>
        <dbReference type="EMBL" id="KAF5667854.1"/>
    </source>
</evidence>
<gene>
    <name evidence="9" type="ORF">FHETE_5540</name>
</gene>
<sequence length="243" mass="25983">MHRHRPGLENITAALLLPIVPTIVASGTGGIVAEALPNPHHAFTTIIVSYVSWGIGSSFTACVLALYFHRLTIHSIPSKEAVVSSLLPVGPMGQGAFAIQQLGKVALHVIPRTNAFGEVGARAGEVLHVMGVFVGLVMYGFGLIWLSFALISIITTRPRFNMGYWGFTFPLGTLATSANNLAGTLDSNFFRVATMIVSLAVTFLWMVIATKTATVAISGELFHAPCLKDLQEKPQVRESGKVV</sequence>
<feature type="transmembrane region" description="Helical" evidence="8">
    <location>
        <begin position="162"/>
        <end position="182"/>
    </location>
</feature>
<evidence type="ECO:0000256" key="5">
    <source>
        <dbReference type="ARBA" id="ARBA00022692"/>
    </source>
</evidence>
<accession>A0A8H5T8Z9</accession>
<evidence type="ECO:0000256" key="1">
    <source>
        <dbReference type="ARBA" id="ARBA00004651"/>
    </source>
</evidence>
<keyword evidence="10" id="KW-1185">Reference proteome</keyword>
<keyword evidence="3" id="KW-0813">Transport</keyword>
<keyword evidence="4" id="KW-1003">Cell membrane</keyword>
<reference evidence="9 10" key="1">
    <citation type="submission" date="2020-05" db="EMBL/GenBank/DDBJ databases">
        <title>Identification and distribution of gene clusters putatively required for synthesis of sphingolipid metabolism inhibitors in phylogenetically diverse species of the filamentous fungus Fusarium.</title>
        <authorList>
            <person name="Kim H.-S."/>
            <person name="Busman M."/>
            <person name="Brown D.W."/>
            <person name="Divon H."/>
            <person name="Uhlig S."/>
            <person name="Proctor R.H."/>
        </authorList>
    </citation>
    <scope>NUCLEOTIDE SEQUENCE [LARGE SCALE GENOMIC DNA]</scope>
    <source>
        <strain evidence="9 10">NRRL 20693</strain>
    </source>
</reference>